<name>A0A1X2HMZ2_SYNRA</name>
<dbReference type="EMBL" id="MCGN01000002">
    <property type="protein sequence ID" value="ORZ00754.1"/>
    <property type="molecule type" value="Genomic_DNA"/>
</dbReference>
<evidence type="ECO:0000313" key="4">
    <source>
        <dbReference type="Proteomes" id="UP000242180"/>
    </source>
</evidence>
<evidence type="ECO:0000313" key="3">
    <source>
        <dbReference type="EMBL" id="ORZ00754.1"/>
    </source>
</evidence>
<dbReference type="InterPro" id="IPR023780">
    <property type="entry name" value="Chromo_domain"/>
</dbReference>
<feature type="domain" description="Chromo" evidence="2">
    <location>
        <begin position="8"/>
        <end position="53"/>
    </location>
</feature>
<sequence>MPKETSKKIERILASEMKGGRRLYYVHYCDTEDRDNQWLYQENVSNRLIQIYEAEMKSAKQAHKPKRSADPVQPLTKRQRTESSSPYTAPISKKPSHTPGMLLHPLQSPFCFL</sequence>
<dbReference type="Pfam" id="PF00385">
    <property type="entry name" value="Chromo"/>
    <property type="match status" value="1"/>
</dbReference>
<evidence type="ECO:0000259" key="2">
    <source>
        <dbReference type="Pfam" id="PF00385"/>
    </source>
</evidence>
<comment type="caution">
    <text evidence="3">The sequence shown here is derived from an EMBL/GenBank/DDBJ whole genome shotgun (WGS) entry which is preliminary data.</text>
</comment>
<dbReference type="CDD" id="cd00024">
    <property type="entry name" value="CD_CSD"/>
    <property type="match status" value="1"/>
</dbReference>
<dbReference type="Gene3D" id="2.40.50.40">
    <property type="match status" value="1"/>
</dbReference>
<gene>
    <name evidence="3" type="ORF">BCR43DRAFT_152143</name>
</gene>
<organism evidence="3 4">
    <name type="scientific">Syncephalastrum racemosum</name>
    <name type="common">Filamentous fungus</name>
    <dbReference type="NCBI Taxonomy" id="13706"/>
    <lineage>
        <taxon>Eukaryota</taxon>
        <taxon>Fungi</taxon>
        <taxon>Fungi incertae sedis</taxon>
        <taxon>Mucoromycota</taxon>
        <taxon>Mucoromycotina</taxon>
        <taxon>Mucoromycetes</taxon>
        <taxon>Mucorales</taxon>
        <taxon>Syncephalastraceae</taxon>
        <taxon>Syncephalastrum</taxon>
    </lineage>
</organism>
<proteinExistence type="predicted"/>
<dbReference type="InParanoid" id="A0A1X2HMZ2"/>
<evidence type="ECO:0000256" key="1">
    <source>
        <dbReference type="SAM" id="MobiDB-lite"/>
    </source>
</evidence>
<reference evidence="3 4" key="1">
    <citation type="submission" date="2016-07" db="EMBL/GenBank/DDBJ databases">
        <title>Pervasive Adenine N6-methylation of Active Genes in Fungi.</title>
        <authorList>
            <consortium name="DOE Joint Genome Institute"/>
            <person name="Mondo S.J."/>
            <person name="Dannebaum R.O."/>
            <person name="Kuo R.C."/>
            <person name="Labutti K."/>
            <person name="Haridas S."/>
            <person name="Kuo A."/>
            <person name="Salamov A."/>
            <person name="Ahrendt S.R."/>
            <person name="Lipzen A."/>
            <person name="Sullivan W."/>
            <person name="Andreopoulos W.B."/>
            <person name="Clum A."/>
            <person name="Lindquist E."/>
            <person name="Daum C."/>
            <person name="Ramamoorthy G.K."/>
            <person name="Gryganskyi A."/>
            <person name="Culley D."/>
            <person name="Magnuson J.K."/>
            <person name="James T.Y."/>
            <person name="O'Malley M.A."/>
            <person name="Stajich J.E."/>
            <person name="Spatafora J.W."/>
            <person name="Visel A."/>
            <person name="Grigoriev I.V."/>
        </authorList>
    </citation>
    <scope>NUCLEOTIDE SEQUENCE [LARGE SCALE GENOMIC DNA]</scope>
    <source>
        <strain evidence="3 4">NRRL 2496</strain>
    </source>
</reference>
<keyword evidence="4" id="KW-1185">Reference proteome</keyword>
<dbReference type="SUPFAM" id="SSF54160">
    <property type="entry name" value="Chromo domain-like"/>
    <property type="match status" value="1"/>
</dbReference>
<feature type="region of interest" description="Disordered" evidence="1">
    <location>
        <begin position="58"/>
        <end position="104"/>
    </location>
</feature>
<dbReference type="InterPro" id="IPR016197">
    <property type="entry name" value="Chromo-like_dom_sf"/>
</dbReference>
<protein>
    <recommendedName>
        <fullName evidence="2">Chromo domain-containing protein</fullName>
    </recommendedName>
</protein>
<dbReference type="Proteomes" id="UP000242180">
    <property type="component" value="Unassembled WGS sequence"/>
</dbReference>
<dbReference type="AlphaFoldDB" id="A0A1X2HMZ2"/>
<accession>A0A1X2HMZ2</accession>